<proteinExistence type="predicted"/>
<dbReference type="InParanoid" id="L7JSS6"/>
<dbReference type="Proteomes" id="UP000011185">
    <property type="component" value="Unassembled WGS sequence"/>
</dbReference>
<evidence type="ECO:0000313" key="2">
    <source>
        <dbReference type="Proteomes" id="UP000011185"/>
    </source>
</evidence>
<dbReference type="EMBL" id="JH994107">
    <property type="protein sequence ID" value="ELQ73792.1"/>
    <property type="molecule type" value="Genomic_DNA"/>
</dbReference>
<feature type="non-terminal residue" evidence="1">
    <location>
        <position position="1"/>
    </location>
</feature>
<gene>
    <name evidence="1" type="ORF">THOM_3294</name>
</gene>
<protein>
    <submittedName>
        <fullName evidence="1">Uncharacterized protein</fullName>
    </submittedName>
</protein>
<sequence>VSVRVYSGNMVGILFFGRAVKLRFKCFLVKRVVERNRRTKW</sequence>
<keyword evidence="2" id="KW-1185">Reference proteome</keyword>
<dbReference type="AlphaFoldDB" id="L7JSS6"/>
<dbReference type="HOGENOM" id="CLU_3282356_0_0_1"/>
<reference evidence="1 2" key="1">
    <citation type="journal article" date="2012" name="PLoS Pathog.">
        <title>The genome of the obligate intracellular parasite Trachipleistophora hominis: new insights into microsporidian genome dynamics and reductive evolution.</title>
        <authorList>
            <person name="Heinz E."/>
            <person name="Williams T.A."/>
            <person name="Nakjang S."/>
            <person name="Noel C.J."/>
            <person name="Swan D.C."/>
            <person name="Goldberg A.V."/>
            <person name="Harris S.R."/>
            <person name="Weinmaier T."/>
            <person name="Markert S."/>
            <person name="Becher D."/>
            <person name="Bernhardt J."/>
            <person name="Dagan T."/>
            <person name="Hacker C."/>
            <person name="Lucocq J.M."/>
            <person name="Schweder T."/>
            <person name="Rattei T."/>
            <person name="Hall N."/>
            <person name="Hirt R.P."/>
            <person name="Embley T.M."/>
        </authorList>
    </citation>
    <scope>NUCLEOTIDE SEQUENCE [LARGE SCALE GENOMIC DNA]</scope>
</reference>
<evidence type="ECO:0000313" key="1">
    <source>
        <dbReference type="EMBL" id="ELQ73792.1"/>
    </source>
</evidence>
<organism evidence="1 2">
    <name type="scientific">Trachipleistophora hominis</name>
    <name type="common">Microsporidian parasite</name>
    <dbReference type="NCBI Taxonomy" id="72359"/>
    <lineage>
        <taxon>Eukaryota</taxon>
        <taxon>Fungi</taxon>
        <taxon>Fungi incertae sedis</taxon>
        <taxon>Microsporidia</taxon>
        <taxon>Pleistophoridae</taxon>
        <taxon>Trachipleistophora</taxon>
    </lineage>
</organism>
<name>L7JSS6_TRAHO</name>
<dbReference type="VEuPathDB" id="MicrosporidiaDB:THOM_3294"/>
<accession>L7JSS6</accession>